<dbReference type="STRING" id="35608.A0A2U1LX94"/>
<comment type="caution">
    <text evidence="1">The sequence shown here is derived from an EMBL/GenBank/DDBJ whole genome shotgun (WGS) entry which is preliminary data.</text>
</comment>
<gene>
    <name evidence="1" type="ORF">CTI12_AA443460</name>
</gene>
<sequence>MRRYFASTTRELATRITISEFLNDECFKKGFKQHEFIEKEEADFNDVEAAFQDSKSLLSQLVSP</sequence>
<reference evidence="1 2" key="1">
    <citation type="journal article" date="2018" name="Mol. Plant">
        <title>The genome of Artemisia annua provides insight into the evolution of Asteraceae family and artemisinin biosynthesis.</title>
        <authorList>
            <person name="Shen Q."/>
            <person name="Zhang L."/>
            <person name="Liao Z."/>
            <person name="Wang S."/>
            <person name="Yan T."/>
            <person name="Shi P."/>
            <person name="Liu M."/>
            <person name="Fu X."/>
            <person name="Pan Q."/>
            <person name="Wang Y."/>
            <person name="Lv Z."/>
            <person name="Lu X."/>
            <person name="Zhang F."/>
            <person name="Jiang W."/>
            <person name="Ma Y."/>
            <person name="Chen M."/>
            <person name="Hao X."/>
            <person name="Li L."/>
            <person name="Tang Y."/>
            <person name="Lv G."/>
            <person name="Zhou Y."/>
            <person name="Sun X."/>
            <person name="Brodelius P.E."/>
            <person name="Rose J.K.C."/>
            <person name="Tang K."/>
        </authorList>
    </citation>
    <scope>NUCLEOTIDE SEQUENCE [LARGE SCALE GENOMIC DNA]</scope>
    <source>
        <strain evidence="2">cv. Huhao1</strain>
        <tissue evidence="1">Leaf</tissue>
    </source>
</reference>
<dbReference type="Proteomes" id="UP000245207">
    <property type="component" value="Unassembled WGS sequence"/>
</dbReference>
<evidence type="ECO:0000313" key="1">
    <source>
        <dbReference type="EMBL" id="PWA53607.1"/>
    </source>
</evidence>
<keyword evidence="2" id="KW-1185">Reference proteome</keyword>
<organism evidence="1 2">
    <name type="scientific">Artemisia annua</name>
    <name type="common">Sweet wormwood</name>
    <dbReference type="NCBI Taxonomy" id="35608"/>
    <lineage>
        <taxon>Eukaryota</taxon>
        <taxon>Viridiplantae</taxon>
        <taxon>Streptophyta</taxon>
        <taxon>Embryophyta</taxon>
        <taxon>Tracheophyta</taxon>
        <taxon>Spermatophyta</taxon>
        <taxon>Magnoliopsida</taxon>
        <taxon>eudicotyledons</taxon>
        <taxon>Gunneridae</taxon>
        <taxon>Pentapetalae</taxon>
        <taxon>asterids</taxon>
        <taxon>campanulids</taxon>
        <taxon>Asterales</taxon>
        <taxon>Asteraceae</taxon>
        <taxon>Asteroideae</taxon>
        <taxon>Anthemideae</taxon>
        <taxon>Artemisiinae</taxon>
        <taxon>Artemisia</taxon>
    </lineage>
</organism>
<dbReference type="AlphaFoldDB" id="A0A2U1LX94"/>
<accession>A0A2U1LX94</accession>
<protein>
    <submittedName>
        <fullName evidence="1">Uncharacterized protein</fullName>
    </submittedName>
</protein>
<proteinExistence type="predicted"/>
<name>A0A2U1LX94_ARTAN</name>
<evidence type="ECO:0000313" key="2">
    <source>
        <dbReference type="Proteomes" id="UP000245207"/>
    </source>
</evidence>
<dbReference type="EMBL" id="PKPP01007356">
    <property type="protein sequence ID" value="PWA53607.1"/>
    <property type="molecule type" value="Genomic_DNA"/>
</dbReference>